<dbReference type="EMBL" id="BMHA01000007">
    <property type="protein sequence ID" value="GGI06899.1"/>
    <property type="molecule type" value="Genomic_DNA"/>
</dbReference>
<evidence type="ECO:0000256" key="1">
    <source>
        <dbReference type="ARBA" id="ARBA00023002"/>
    </source>
</evidence>
<sequence>MAKYGFTLFSELNGPKEMVAQAVAAEQAGGIDFLGMSDHFHPWLSRHTDSPFAWTALGAVATATERLELVTLVTCPFLRYHPTIIAQAAATVQILSDNRFTLGLGAGENLSEHIVGRGWPAVDVRHEMFEESVEIIRELWEGGWVTYRGEHLTAQDAKLHTLPEQAPRIALAASGPQSIELAVEFGDDIVCDSPDPDVVGGFKAQKSDGRAYAQIPVAYDEDVDTALDHAHHFAFGATGWKVMSELPNIPGFDATAALVDDDAIQELVVTGNDPAPLVEKIQQAVETGYDHVAVVQVGPERTERFQDWFTQKVRPALP</sequence>
<dbReference type="RefSeq" id="WP_205745482.1">
    <property type="nucleotide sequence ID" value="NZ_BMHA01000007.1"/>
</dbReference>
<gene>
    <name evidence="3" type="ORF">GCM10011354_21400</name>
</gene>
<dbReference type="NCBIfam" id="TIGR03557">
    <property type="entry name" value="F420_G6P_family"/>
    <property type="match status" value="1"/>
</dbReference>
<dbReference type="InterPro" id="IPR011251">
    <property type="entry name" value="Luciferase-like_dom"/>
</dbReference>
<dbReference type="InterPro" id="IPR050564">
    <property type="entry name" value="F420-G6PD/mer"/>
</dbReference>
<proteinExistence type="predicted"/>
<dbReference type="GO" id="GO:0016705">
    <property type="term" value="F:oxidoreductase activity, acting on paired donors, with incorporation or reduction of molecular oxygen"/>
    <property type="evidence" value="ECO:0007669"/>
    <property type="project" value="InterPro"/>
</dbReference>
<dbReference type="InterPro" id="IPR019945">
    <property type="entry name" value="F420_G6P_DH-rel"/>
</dbReference>
<dbReference type="Pfam" id="PF00296">
    <property type="entry name" value="Bac_luciferase"/>
    <property type="match status" value="1"/>
</dbReference>
<dbReference type="PANTHER" id="PTHR43244">
    <property type="match status" value="1"/>
</dbReference>
<feature type="domain" description="Luciferase-like" evidence="2">
    <location>
        <begin position="14"/>
        <end position="291"/>
    </location>
</feature>
<keyword evidence="4" id="KW-1185">Reference proteome</keyword>
<dbReference type="PANTHER" id="PTHR43244:SF1">
    <property type="entry name" value="5,10-METHYLENETETRAHYDROMETHANOPTERIN REDUCTASE"/>
    <property type="match status" value="1"/>
</dbReference>
<reference evidence="3" key="1">
    <citation type="journal article" date="2014" name="Int. J. Syst. Evol. Microbiol.">
        <title>Complete genome sequence of Corynebacterium casei LMG S-19264T (=DSM 44701T), isolated from a smear-ripened cheese.</title>
        <authorList>
            <consortium name="US DOE Joint Genome Institute (JGI-PGF)"/>
            <person name="Walter F."/>
            <person name="Albersmeier A."/>
            <person name="Kalinowski J."/>
            <person name="Ruckert C."/>
        </authorList>
    </citation>
    <scope>NUCLEOTIDE SEQUENCE</scope>
    <source>
        <strain evidence="3">CGMCC 1.14988</strain>
    </source>
</reference>
<evidence type="ECO:0000313" key="4">
    <source>
        <dbReference type="Proteomes" id="UP000650511"/>
    </source>
</evidence>
<evidence type="ECO:0000313" key="3">
    <source>
        <dbReference type="EMBL" id="GGI06899.1"/>
    </source>
</evidence>
<dbReference type="AlphaFoldDB" id="A0A8J3A8V7"/>
<organism evidence="3 4">
    <name type="scientific">Egicoccus halophilus</name>
    <dbReference type="NCBI Taxonomy" id="1670830"/>
    <lineage>
        <taxon>Bacteria</taxon>
        <taxon>Bacillati</taxon>
        <taxon>Actinomycetota</taxon>
        <taxon>Nitriliruptoria</taxon>
        <taxon>Egicoccales</taxon>
        <taxon>Egicoccaceae</taxon>
        <taxon>Egicoccus</taxon>
    </lineage>
</organism>
<dbReference type="Gene3D" id="3.20.20.30">
    <property type="entry name" value="Luciferase-like domain"/>
    <property type="match status" value="1"/>
</dbReference>
<dbReference type="InterPro" id="IPR036661">
    <property type="entry name" value="Luciferase-like_sf"/>
</dbReference>
<comment type="caution">
    <text evidence="3">The sequence shown here is derived from an EMBL/GenBank/DDBJ whole genome shotgun (WGS) entry which is preliminary data.</text>
</comment>
<protein>
    <submittedName>
        <fullName evidence="3">LLM class F420-dependent oxidoreductase</fullName>
    </submittedName>
</protein>
<evidence type="ECO:0000259" key="2">
    <source>
        <dbReference type="Pfam" id="PF00296"/>
    </source>
</evidence>
<accession>A0A8J3A8V7</accession>
<keyword evidence="1" id="KW-0560">Oxidoreductase</keyword>
<name>A0A8J3A8V7_9ACTN</name>
<reference evidence="3" key="2">
    <citation type="submission" date="2020-09" db="EMBL/GenBank/DDBJ databases">
        <authorList>
            <person name="Sun Q."/>
            <person name="Zhou Y."/>
        </authorList>
    </citation>
    <scope>NUCLEOTIDE SEQUENCE</scope>
    <source>
        <strain evidence="3">CGMCC 1.14988</strain>
    </source>
</reference>
<dbReference type="SUPFAM" id="SSF51679">
    <property type="entry name" value="Bacterial luciferase-like"/>
    <property type="match status" value="1"/>
</dbReference>
<dbReference type="Proteomes" id="UP000650511">
    <property type="component" value="Unassembled WGS sequence"/>
</dbReference>
<dbReference type="CDD" id="cd01097">
    <property type="entry name" value="Tetrahydromethanopterin_reductase"/>
    <property type="match status" value="1"/>
</dbReference>